<protein>
    <recommendedName>
        <fullName evidence="3">YfhD-like protein</fullName>
    </recommendedName>
</protein>
<dbReference type="EMBL" id="JAUBDI010000010">
    <property type="protein sequence ID" value="MDW0113872.1"/>
    <property type="molecule type" value="Genomic_DNA"/>
</dbReference>
<comment type="caution">
    <text evidence="1">The sequence shown here is derived from an EMBL/GenBank/DDBJ whole genome shotgun (WGS) entry which is preliminary data.</text>
</comment>
<accession>A0ABU4GE62</accession>
<gene>
    <name evidence="1" type="ORF">QT711_11805</name>
</gene>
<organism evidence="1 2">
    <name type="scientific">Sporosarcina saromensis</name>
    <dbReference type="NCBI Taxonomy" id="359365"/>
    <lineage>
        <taxon>Bacteria</taxon>
        <taxon>Bacillati</taxon>
        <taxon>Bacillota</taxon>
        <taxon>Bacilli</taxon>
        <taxon>Bacillales</taxon>
        <taxon>Caryophanaceae</taxon>
        <taxon>Sporosarcina</taxon>
    </lineage>
</organism>
<dbReference type="Proteomes" id="UP001282284">
    <property type="component" value="Unassembled WGS sequence"/>
</dbReference>
<dbReference type="RefSeq" id="WP_317944494.1">
    <property type="nucleotide sequence ID" value="NZ_JAUBDI010000010.1"/>
</dbReference>
<reference evidence="1 2" key="1">
    <citation type="submission" date="2023-06" db="EMBL/GenBank/DDBJ databases">
        <title>Sporosarcina sp. nov., isolated from Korean traditional fermented seafood 'Jeotgal'.</title>
        <authorList>
            <person name="Yang A.I."/>
            <person name="Shin N.-R."/>
        </authorList>
    </citation>
    <scope>NUCLEOTIDE SEQUENCE [LARGE SCALE GENOMIC DNA]</scope>
    <source>
        <strain evidence="1 2">KCTC13119</strain>
    </source>
</reference>
<keyword evidence="2" id="KW-1185">Reference proteome</keyword>
<name>A0ABU4GE62_9BACL</name>
<evidence type="ECO:0000313" key="1">
    <source>
        <dbReference type="EMBL" id="MDW0113872.1"/>
    </source>
</evidence>
<proteinExistence type="predicted"/>
<sequence>MDRVERKVTKRNEIRMRNKMAAEAANEFATLGDYREALKDTYQKAEEQRKLKKQK</sequence>
<evidence type="ECO:0008006" key="3">
    <source>
        <dbReference type="Google" id="ProtNLM"/>
    </source>
</evidence>
<evidence type="ECO:0000313" key="2">
    <source>
        <dbReference type="Proteomes" id="UP001282284"/>
    </source>
</evidence>